<organism evidence="2 3">
    <name type="scientific">Thioflexithrix psekupsensis</name>
    <dbReference type="NCBI Taxonomy" id="1570016"/>
    <lineage>
        <taxon>Bacteria</taxon>
        <taxon>Pseudomonadati</taxon>
        <taxon>Pseudomonadota</taxon>
        <taxon>Gammaproteobacteria</taxon>
        <taxon>Thiotrichales</taxon>
        <taxon>Thioflexithrix</taxon>
    </lineage>
</organism>
<keyword evidence="3" id="KW-1185">Reference proteome</keyword>
<dbReference type="EMBL" id="MSLT01000023">
    <property type="protein sequence ID" value="OUD12419.1"/>
    <property type="molecule type" value="Genomic_DNA"/>
</dbReference>
<dbReference type="InterPro" id="IPR018977">
    <property type="entry name" value="NurA_domain"/>
</dbReference>
<gene>
    <name evidence="2" type="ORF">TPSD3_15025</name>
</gene>
<dbReference type="Proteomes" id="UP000194798">
    <property type="component" value="Unassembled WGS sequence"/>
</dbReference>
<feature type="domain" description="NurA" evidence="1">
    <location>
        <begin position="48"/>
        <end position="231"/>
    </location>
</feature>
<evidence type="ECO:0000313" key="3">
    <source>
        <dbReference type="Proteomes" id="UP000194798"/>
    </source>
</evidence>
<evidence type="ECO:0000313" key="2">
    <source>
        <dbReference type="EMBL" id="OUD12419.1"/>
    </source>
</evidence>
<comment type="caution">
    <text evidence="2">The sequence shown here is derived from an EMBL/GenBank/DDBJ whole genome shotgun (WGS) entry which is preliminary data.</text>
</comment>
<dbReference type="Pfam" id="PF09376">
    <property type="entry name" value="NurA"/>
    <property type="match status" value="1"/>
</dbReference>
<proteinExistence type="predicted"/>
<dbReference type="RefSeq" id="WP_217884473.1">
    <property type="nucleotide sequence ID" value="NZ_MSLT01000023.1"/>
</dbReference>
<evidence type="ECO:0000259" key="1">
    <source>
        <dbReference type="Pfam" id="PF09376"/>
    </source>
</evidence>
<dbReference type="AlphaFoldDB" id="A0A251X5E1"/>
<protein>
    <recommendedName>
        <fullName evidence="1">NurA domain-containing protein</fullName>
    </recommendedName>
</protein>
<reference evidence="2 3" key="1">
    <citation type="submission" date="2016-12" db="EMBL/GenBank/DDBJ databases">
        <title>Thioflexothrix psekupsii D3 genome sequencing and assembly.</title>
        <authorList>
            <person name="Fomenkov A."/>
            <person name="Vincze T."/>
            <person name="Grabovich M."/>
            <person name="Anton B.P."/>
            <person name="Dubinina G."/>
            <person name="Orlova M."/>
            <person name="Belousova E."/>
            <person name="Roberts R.J."/>
        </authorList>
    </citation>
    <scope>NUCLEOTIDE SEQUENCE [LARGE SCALE GENOMIC DNA]</scope>
    <source>
        <strain evidence="2">D3</strain>
    </source>
</reference>
<name>A0A251X5E1_9GAMM</name>
<sequence length="292" mass="33247">MLKLKITKSGESKAPECPYDNCGLNEPNNKLSYGFGKYECKCQLKKVLYSTDALRLHELHNPSGSCGEMYGQIMFTLERLFLINILRGFEKINSLQDIAKIAFILDGSLAVYSTSSWLTKSIQDELYRLNEVQKKITGQDLIIIGIEKSGTFVNHFEMLDTDQEGISGKFPKQNALLLTDEYIKKNIILSESPKPYGQDTYFGRKFFYKTSNGYRVVCNLATFNNYQRKTETAYPNQFPRLADVMSLLDQIVSSRFQNSVSPLISAHAEAAIPLNLGKRIFQDIAREIRNRT</sequence>
<accession>A0A251X5E1</accession>